<organism evidence="1 2">
    <name type="scientific">Daucus carota subsp. sativus</name>
    <name type="common">Carrot</name>
    <dbReference type="NCBI Taxonomy" id="79200"/>
    <lineage>
        <taxon>Eukaryota</taxon>
        <taxon>Viridiplantae</taxon>
        <taxon>Streptophyta</taxon>
        <taxon>Embryophyta</taxon>
        <taxon>Tracheophyta</taxon>
        <taxon>Spermatophyta</taxon>
        <taxon>Magnoliopsida</taxon>
        <taxon>eudicotyledons</taxon>
        <taxon>Gunneridae</taxon>
        <taxon>Pentapetalae</taxon>
        <taxon>asterids</taxon>
        <taxon>campanulids</taxon>
        <taxon>Apiales</taxon>
        <taxon>Apiaceae</taxon>
        <taxon>Apioideae</taxon>
        <taxon>Scandiceae</taxon>
        <taxon>Daucinae</taxon>
        <taxon>Daucus</taxon>
        <taxon>Daucus sect. Daucus</taxon>
    </lineage>
</organism>
<protein>
    <recommendedName>
        <fullName evidence="3">DUF4371 domain-containing protein</fullName>
    </recommendedName>
</protein>
<evidence type="ECO:0000313" key="2">
    <source>
        <dbReference type="Proteomes" id="UP000077755"/>
    </source>
</evidence>
<dbReference type="PANTHER" id="PTHR45749:SF32">
    <property type="entry name" value="ZINC FINGER MYM-TYPE PROTEIN 1-LIKE"/>
    <property type="match status" value="1"/>
</dbReference>
<dbReference type="PANTHER" id="PTHR45749">
    <property type="match status" value="1"/>
</dbReference>
<name>A0AAF0XJT2_DAUCS</name>
<reference evidence="1" key="1">
    <citation type="journal article" date="2016" name="Nat. Genet.">
        <title>A high-quality carrot genome assembly provides new insights into carotenoid accumulation and asterid genome evolution.</title>
        <authorList>
            <person name="Iorizzo M."/>
            <person name="Ellison S."/>
            <person name="Senalik D."/>
            <person name="Zeng P."/>
            <person name="Satapoomin P."/>
            <person name="Huang J."/>
            <person name="Bowman M."/>
            <person name="Iovene M."/>
            <person name="Sanseverino W."/>
            <person name="Cavagnaro P."/>
            <person name="Yildiz M."/>
            <person name="Macko-Podgorni A."/>
            <person name="Moranska E."/>
            <person name="Grzebelus E."/>
            <person name="Grzebelus D."/>
            <person name="Ashrafi H."/>
            <person name="Zheng Z."/>
            <person name="Cheng S."/>
            <person name="Spooner D."/>
            <person name="Van Deynze A."/>
            <person name="Simon P."/>
        </authorList>
    </citation>
    <scope>NUCLEOTIDE SEQUENCE</scope>
    <source>
        <tissue evidence="1">Leaf</tissue>
    </source>
</reference>
<gene>
    <name evidence="1" type="ORF">DCAR_0727561</name>
</gene>
<reference evidence="1" key="2">
    <citation type="submission" date="2022-03" db="EMBL/GenBank/DDBJ databases">
        <title>Draft title - Genomic analysis of global carrot germplasm unveils the trajectory of domestication and the origin of high carotenoid orange carrot.</title>
        <authorList>
            <person name="Iorizzo M."/>
            <person name="Ellison S."/>
            <person name="Senalik D."/>
            <person name="Macko-Podgorni A."/>
            <person name="Grzebelus D."/>
            <person name="Bostan H."/>
            <person name="Rolling W."/>
            <person name="Curaba J."/>
            <person name="Simon P."/>
        </authorList>
    </citation>
    <scope>NUCLEOTIDE SEQUENCE</scope>
    <source>
        <tissue evidence="1">Leaf</tissue>
    </source>
</reference>
<keyword evidence="2" id="KW-1185">Reference proteome</keyword>
<dbReference type="EMBL" id="CP093349">
    <property type="protein sequence ID" value="WOH08124.1"/>
    <property type="molecule type" value="Genomic_DNA"/>
</dbReference>
<evidence type="ECO:0000313" key="1">
    <source>
        <dbReference type="EMBL" id="WOH08124.1"/>
    </source>
</evidence>
<sequence>MIAEFDPIMEEHLRRKYFYVILDCTPNVSHEEQIYLILRCVNVSTNPITMDEIFPNALFLELKNILEILKLDMHDIRGQGYDNSSNMKGQYKGVSNR</sequence>
<dbReference type="AlphaFoldDB" id="A0AAF0XJT2"/>
<accession>A0AAF0XJT2</accession>
<dbReference type="Proteomes" id="UP000077755">
    <property type="component" value="Chromosome 7"/>
</dbReference>
<proteinExistence type="predicted"/>
<evidence type="ECO:0008006" key="3">
    <source>
        <dbReference type="Google" id="ProtNLM"/>
    </source>
</evidence>